<evidence type="ECO:0000313" key="2">
    <source>
        <dbReference type="Proteomes" id="UP000790377"/>
    </source>
</evidence>
<accession>A0ACB8ACE7</accession>
<name>A0ACB8ACE7_9AGAM</name>
<dbReference type="EMBL" id="MU267703">
    <property type="protein sequence ID" value="KAH7910711.1"/>
    <property type="molecule type" value="Genomic_DNA"/>
</dbReference>
<comment type="caution">
    <text evidence="1">The sequence shown here is derived from an EMBL/GenBank/DDBJ whole genome shotgun (WGS) entry which is preliminary data.</text>
</comment>
<gene>
    <name evidence="1" type="ORF">BJ138DRAFT_1087120</name>
</gene>
<sequence length="839" mass="95392">MDEDIYAEIREENIFFPFASKSEWELGNFLSSGSLSQKDVDRYLQLERNKMNPVSFNTAKDLRARIEALPEVPRWRHQEITVAPYKTKSPLMLYWRDGLEIVEHLFRNPVFAQCMDFTPYRDFEIPQDHSFVGVIAASDKTPLTIGTGNKEMHPLLISIANIHASVRMKATSHSFALAAYLPIPKFLNVSKPVQTVLSARVYHFAVSIVMKNLKIASAEGRIMSDPTGNLRMVHTPLVSWIADYPEQLLIACVTSKNSPISIATARQFGDAFAHTPRRRQHTLDIIETACSDCDPCDIPAFHKTCQGLRLNGVVAPFWADWSDACPSLFLTPDALHQWHKFYFDHPLQWTINIIGGKELDRRLSSIQPRTGTRHWANGVSTLKQCTGREHRDLEKLLPVVAAGAVKDDVLRALRAITEFIFLAQSLFHYEETLHSLSEALTEFHHYKASILVANGRRGKNGPLDHFEIPKLELAQHVARSIRAMGAPYQWSSDITERCHITHVKAPYRMSNHRDFHTQCCRFLDRQEKQRFFQLFTALKSEEVPLMNEMFREADSMALHFPEATWVSHLLPGEYSVGTMKPVMSLFDKAHSHVSRDNSTAILLTKRPHNVLPIDEAAQTIAIQDLRPALGDFFSGRTYESRRGRRVSSSNCSLTFSSINLWHRFRMQQRSVQNPDIMSPAQTIQAAPPSSKMPYGRGNTVLITHTSGAFMSPNVPERYLVVQVRAVLQPVGVVPDQPLLYVEFFNFSPHHIAIIDGTEIVVPAPNIDMFLVQRRHRSNSTRLGDIVPLEDVRQVIQLVPKFGKEISPTLDSENSLEVAREFYINNFADKETFHAILSYQ</sequence>
<organism evidence="1 2">
    <name type="scientific">Hygrophoropsis aurantiaca</name>
    <dbReference type="NCBI Taxonomy" id="72124"/>
    <lineage>
        <taxon>Eukaryota</taxon>
        <taxon>Fungi</taxon>
        <taxon>Dikarya</taxon>
        <taxon>Basidiomycota</taxon>
        <taxon>Agaricomycotina</taxon>
        <taxon>Agaricomycetes</taxon>
        <taxon>Agaricomycetidae</taxon>
        <taxon>Boletales</taxon>
        <taxon>Coniophorineae</taxon>
        <taxon>Hygrophoropsidaceae</taxon>
        <taxon>Hygrophoropsis</taxon>
    </lineage>
</organism>
<evidence type="ECO:0000313" key="1">
    <source>
        <dbReference type="EMBL" id="KAH7910711.1"/>
    </source>
</evidence>
<reference evidence="1" key="1">
    <citation type="journal article" date="2021" name="New Phytol.">
        <title>Evolutionary innovations through gain and loss of genes in the ectomycorrhizal Boletales.</title>
        <authorList>
            <person name="Wu G."/>
            <person name="Miyauchi S."/>
            <person name="Morin E."/>
            <person name="Kuo A."/>
            <person name="Drula E."/>
            <person name="Varga T."/>
            <person name="Kohler A."/>
            <person name="Feng B."/>
            <person name="Cao Y."/>
            <person name="Lipzen A."/>
            <person name="Daum C."/>
            <person name="Hundley H."/>
            <person name="Pangilinan J."/>
            <person name="Johnson J."/>
            <person name="Barry K."/>
            <person name="LaButti K."/>
            <person name="Ng V."/>
            <person name="Ahrendt S."/>
            <person name="Min B."/>
            <person name="Choi I.G."/>
            <person name="Park H."/>
            <person name="Plett J.M."/>
            <person name="Magnuson J."/>
            <person name="Spatafora J.W."/>
            <person name="Nagy L.G."/>
            <person name="Henrissat B."/>
            <person name="Grigoriev I.V."/>
            <person name="Yang Z.L."/>
            <person name="Xu J."/>
            <person name="Martin F.M."/>
        </authorList>
    </citation>
    <scope>NUCLEOTIDE SEQUENCE</scope>
    <source>
        <strain evidence="1">ATCC 28755</strain>
    </source>
</reference>
<keyword evidence="2" id="KW-1185">Reference proteome</keyword>
<protein>
    <submittedName>
        <fullName evidence="1">Uncharacterized protein</fullName>
    </submittedName>
</protein>
<proteinExistence type="predicted"/>
<dbReference type="Proteomes" id="UP000790377">
    <property type="component" value="Unassembled WGS sequence"/>
</dbReference>